<evidence type="ECO:0000256" key="1">
    <source>
        <dbReference type="ARBA" id="ARBA00009232"/>
    </source>
</evidence>
<evidence type="ECO:0000256" key="2">
    <source>
        <dbReference type="ARBA" id="ARBA00022763"/>
    </source>
</evidence>
<evidence type="ECO:0000313" key="6">
    <source>
        <dbReference type="EMBL" id="MDG5753879.1"/>
    </source>
</evidence>
<dbReference type="InterPro" id="IPR011034">
    <property type="entry name" value="Formyl_transferase-like_C_sf"/>
</dbReference>
<keyword evidence="3 5" id="KW-0378">Hydrolase</keyword>
<dbReference type="Pfam" id="PF02245">
    <property type="entry name" value="Pur_DNA_glyco"/>
    <property type="match status" value="1"/>
</dbReference>
<accession>A0ABT6H3T4</accession>
<keyword evidence="4 5" id="KW-0234">DNA repair</keyword>
<dbReference type="NCBIfam" id="NF002001">
    <property type="entry name" value="PRK00802.1-1"/>
    <property type="match status" value="1"/>
</dbReference>
<comment type="caution">
    <text evidence="6">The sequence shown here is derived from an EMBL/GenBank/DDBJ whole genome shotgun (WGS) entry which is preliminary data.</text>
</comment>
<dbReference type="EMBL" id="JARULN010000005">
    <property type="protein sequence ID" value="MDG5753879.1"/>
    <property type="molecule type" value="Genomic_DNA"/>
</dbReference>
<dbReference type="PANTHER" id="PTHR10429:SF0">
    <property type="entry name" value="DNA-3-METHYLADENINE GLYCOSYLASE"/>
    <property type="match status" value="1"/>
</dbReference>
<keyword evidence="6" id="KW-0326">Glycosidase</keyword>
<dbReference type="SUPFAM" id="SSF50486">
    <property type="entry name" value="FMT C-terminal domain-like"/>
    <property type="match status" value="1"/>
</dbReference>
<evidence type="ECO:0000256" key="3">
    <source>
        <dbReference type="ARBA" id="ARBA00022801"/>
    </source>
</evidence>
<proteinExistence type="inferred from homology"/>
<dbReference type="CDD" id="cd00540">
    <property type="entry name" value="AAG"/>
    <property type="match status" value="1"/>
</dbReference>
<dbReference type="NCBIfam" id="TIGR00567">
    <property type="entry name" value="3mg"/>
    <property type="match status" value="1"/>
</dbReference>
<keyword evidence="2 5" id="KW-0227">DNA damage</keyword>
<dbReference type="Proteomes" id="UP001218246">
    <property type="component" value="Unassembled WGS sequence"/>
</dbReference>
<dbReference type="Gene3D" id="3.10.300.10">
    <property type="entry name" value="Methylpurine-DNA glycosylase (MPG)"/>
    <property type="match status" value="1"/>
</dbReference>
<dbReference type="RefSeq" id="WP_278018090.1">
    <property type="nucleotide sequence ID" value="NZ_JARRRY010000003.1"/>
</dbReference>
<sequence>MKLPLSFYEYDTLTVARRLLGQRLVHVVNGKRRSGIIIEVEAYQGPEDKAAHSHGNRRTARTEVMFGAPGHAYVYLIYGMYDCFNIITAPEGVPHGILVRAIMPDEGIEEMLYARYGTINVSKSQMRNLTNGPGKLCKAMCITRAHNGVSLFGNTLYIEACNPLPYEITTGPRINIDYAEEAVHYPWRFYYKGHPGVSK</sequence>
<reference evidence="6 7" key="1">
    <citation type="submission" date="2023-04" db="EMBL/GenBank/DDBJ databases">
        <title>Ectobacillus antri isolated from activated sludge.</title>
        <authorList>
            <person name="Yan P."/>
            <person name="Liu X."/>
        </authorList>
    </citation>
    <scope>NUCLEOTIDE SEQUENCE [LARGE SCALE GENOMIC DNA]</scope>
    <source>
        <strain evidence="6 7">C18H</strain>
    </source>
</reference>
<dbReference type="EC" id="3.2.2.-" evidence="5"/>
<dbReference type="PANTHER" id="PTHR10429">
    <property type="entry name" value="DNA-3-METHYLADENINE GLYCOSYLASE"/>
    <property type="match status" value="1"/>
</dbReference>
<dbReference type="GO" id="GO:0016798">
    <property type="term" value="F:hydrolase activity, acting on glycosyl bonds"/>
    <property type="evidence" value="ECO:0007669"/>
    <property type="project" value="UniProtKB-KW"/>
</dbReference>
<comment type="similarity">
    <text evidence="1 5">Belongs to the DNA glycosylase MPG family.</text>
</comment>
<evidence type="ECO:0000256" key="4">
    <source>
        <dbReference type="ARBA" id="ARBA00023204"/>
    </source>
</evidence>
<dbReference type="HAMAP" id="MF_00527">
    <property type="entry name" value="3MGH"/>
    <property type="match status" value="1"/>
</dbReference>
<dbReference type="InterPro" id="IPR003180">
    <property type="entry name" value="MPG"/>
</dbReference>
<keyword evidence="7" id="KW-1185">Reference proteome</keyword>
<evidence type="ECO:0000256" key="5">
    <source>
        <dbReference type="HAMAP-Rule" id="MF_00527"/>
    </source>
</evidence>
<evidence type="ECO:0000313" key="7">
    <source>
        <dbReference type="Proteomes" id="UP001218246"/>
    </source>
</evidence>
<dbReference type="InterPro" id="IPR036995">
    <property type="entry name" value="MPG_sf"/>
</dbReference>
<organism evidence="6 7">
    <name type="scientific">Ectobacillus antri</name>
    <dbReference type="NCBI Taxonomy" id="2486280"/>
    <lineage>
        <taxon>Bacteria</taxon>
        <taxon>Bacillati</taxon>
        <taxon>Bacillota</taxon>
        <taxon>Bacilli</taxon>
        <taxon>Bacillales</taxon>
        <taxon>Bacillaceae</taxon>
        <taxon>Ectobacillus</taxon>
    </lineage>
</organism>
<protein>
    <recommendedName>
        <fullName evidence="5">Putative 3-methyladenine DNA glycosylase</fullName>
        <ecNumber evidence="5">3.2.2.-</ecNumber>
    </recommendedName>
</protein>
<name>A0ABT6H3T4_9BACI</name>
<gene>
    <name evidence="6" type="ORF">P6P90_07825</name>
</gene>